<dbReference type="Pfam" id="PF01850">
    <property type="entry name" value="PIN"/>
    <property type="match status" value="1"/>
</dbReference>
<protein>
    <submittedName>
        <fullName evidence="2">Type II toxin-antitoxin system VapC family toxin</fullName>
    </submittedName>
</protein>
<dbReference type="InterPro" id="IPR041705">
    <property type="entry name" value="PIN_Sll0205"/>
</dbReference>
<dbReference type="OrthoDB" id="9798990at2"/>
<evidence type="ECO:0000313" key="2">
    <source>
        <dbReference type="EMBL" id="RFF30111.1"/>
    </source>
</evidence>
<accession>A0A3E1K8S9</accession>
<dbReference type="RefSeq" id="WP_116650980.1">
    <property type="nucleotide sequence ID" value="NZ_QUZK01000038.1"/>
</dbReference>
<dbReference type="InterPro" id="IPR029060">
    <property type="entry name" value="PIN-like_dom_sf"/>
</dbReference>
<proteinExistence type="predicted"/>
<dbReference type="PANTHER" id="PTHR36173:SF1">
    <property type="entry name" value="RIBONUCLEASE VAPC22"/>
    <property type="match status" value="1"/>
</dbReference>
<keyword evidence="3" id="KW-1185">Reference proteome</keyword>
<dbReference type="InterPro" id="IPR052919">
    <property type="entry name" value="TA_system_RNase"/>
</dbReference>
<evidence type="ECO:0000259" key="1">
    <source>
        <dbReference type="Pfam" id="PF01850"/>
    </source>
</evidence>
<dbReference type="SUPFAM" id="SSF88723">
    <property type="entry name" value="PIN domain-like"/>
    <property type="match status" value="1"/>
</dbReference>
<dbReference type="Gene3D" id="3.40.50.1010">
    <property type="entry name" value="5'-nuclease"/>
    <property type="match status" value="1"/>
</dbReference>
<name>A0A3E1K8S9_9GAMM</name>
<dbReference type="EMBL" id="QUZK01000038">
    <property type="protein sequence ID" value="RFF30111.1"/>
    <property type="molecule type" value="Genomic_DNA"/>
</dbReference>
<dbReference type="InterPro" id="IPR002716">
    <property type="entry name" value="PIN_dom"/>
</dbReference>
<dbReference type="AlphaFoldDB" id="A0A3E1K8S9"/>
<dbReference type="PANTHER" id="PTHR36173">
    <property type="entry name" value="RIBONUCLEASE VAPC16-RELATED"/>
    <property type="match status" value="1"/>
</dbReference>
<sequence>MIVLDTHALVWWVTGDSQLSEPALQAIEAALTDQRPVMISTISAWELAMLVAKDRLILTMDLDEWLDTVDSIEGVEWVPVTRQVAVDSVNLPGEFHQDPADRLIVALARHENAELISADRRIQDYPHVRCTW</sequence>
<evidence type="ECO:0000313" key="3">
    <source>
        <dbReference type="Proteomes" id="UP000260351"/>
    </source>
</evidence>
<feature type="domain" description="PIN" evidence="1">
    <location>
        <begin position="2"/>
        <end position="126"/>
    </location>
</feature>
<dbReference type="CDD" id="cd09872">
    <property type="entry name" value="PIN_Sll0205-like"/>
    <property type="match status" value="1"/>
</dbReference>
<dbReference type="Proteomes" id="UP000260351">
    <property type="component" value="Unassembled WGS sequence"/>
</dbReference>
<organism evidence="2 3">
    <name type="scientific">Wenzhouxiangella sediminis</name>
    <dbReference type="NCBI Taxonomy" id="1792836"/>
    <lineage>
        <taxon>Bacteria</taxon>
        <taxon>Pseudomonadati</taxon>
        <taxon>Pseudomonadota</taxon>
        <taxon>Gammaproteobacteria</taxon>
        <taxon>Chromatiales</taxon>
        <taxon>Wenzhouxiangellaceae</taxon>
        <taxon>Wenzhouxiangella</taxon>
    </lineage>
</organism>
<reference evidence="2 3" key="1">
    <citation type="submission" date="2018-08" db="EMBL/GenBank/DDBJ databases">
        <title>Wenzhouxiangella salilacus sp. nov., a novel bacterium isolated from a saline lake in Xinjiang Province, China.</title>
        <authorList>
            <person name="Han S."/>
        </authorList>
    </citation>
    <scope>NUCLEOTIDE SEQUENCE [LARGE SCALE GENOMIC DNA]</scope>
    <source>
        <strain evidence="2 3">XDB06</strain>
    </source>
</reference>
<gene>
    <name evidence="2" type="ORF">DZC52_09875</name>
</gene>
<comment type="caution">
    <text evidence="2">The sequence shown here is derived from an EMBL/GenBank/DDBJ whole genome shotgun (WGS) entry which is preliminary data.</text>
</comment>